<name>A0AAE1BQ31_PETCI</name>
<organism evidence="1 2">
    <name type="scientific">Petrolisthes cinctipes</name>
    <name type="common">Flat porcelain crab</name>
    <dbReference type="NCBI Taxonomy" id="88211"/>
    <lineage>
        <taxon>Eukaryota</taxon>
        <taxon>Metazoa</taxon>
        <taxon>Ecdysozoa</taxon>
        <taxon>Arthropoda</taxon>
        <taxon>Crustacea</taxon>
        <taxon>Multicrustacea</taxon>
        <taxon>Malacostraca</taxon>
        <taxon>Eumalacostraca</taxon>
        <taxon>Eucarida</taxon>
        <taxon>Decapoda</taxon>
        <taxon>Pleocyemata</taxon>
        <taxon>Anomura</taxon>
        <taxon>Galatheoidea</taxon>
        <taxon>Porcellanidae</taxon>
        <taxon>Petrolisthes</taxon>
    </lineage>
</organism>
<comment type="caution">
    <text evidence="1">The sequence shown here is derived from an EMBL/GenBank/DDBJ whole genome shotgun (WGS) entry which is preliminary data.</text>
</comment>
<keyword evidence="2" id="KW-1185">Reference proteome</keyword>
<sequence length="114" mass="13220">MEKFLRPEKFEGREGTTSEQWTYWYHTFTNFLDSTEAVPDSAKLKLLINYVSPSVFSYISECTGYSEAIKVLEAVFVKPPNEIFARYKLATRIQQSSETIDQYLQSLKLLAKDC</sequence>
<dbReference type="AlphaFoldDB" id="A0AAE1BQ31"/>
<reference evidence="1" key="1">
    <citation type="submission" date="2023-10" db="EMBL/GenBank/DDBJ databases">
        <title>Genome assemblies of two species of porcelain crab, Petrolisthes cinctipes and Petrolisthes manimaculis (Anomura: Porcellanidae).</title>
        <authorList>
            <person name="Angst P."/>
        </authorList>
    </citation>
    <scope>NUCLEOTIDE SEQUENCE</scope>
    <source>
        <strain evidence="1">PB745_01</strain>
        <tissue evidence="1">Gill</tissue>
    </source>
</reference>
<evidence type="ECO:0000313" key="1">
    <source>
        <dbReference type="EMBL" id="KAK3854723.1"/>
    </source>
</evidence>
<protein>
    <recommendedName>
        <fullName evidence="3">Retrotransposon gag domain-containing protein</fullName>
    </recommendedName>
</protein>
<evidence type="ECO:0000313" key="2">
    <source>
        <dbReference type="Proteomes" id="UP001286313"/>
    </source>
</evidence>
<gene>
    <name evidence="1" type="ORF">Pcinc_038817</name>
</gene>
<dbReference type="EMBL" id="JAWQEG010006475">
    <property type="protein sequence ID" value="KAK3854723.1"/>
    <property type="molecule type" value="Genomic_DNA"/>
</dbReference>
<proteinExistence type="predicted"/>
<dbReference type="Proteomes" id="UP001286313">
    <property type="component" value="Unassembled WGS sequence"/>
</dbReference>
<evidence type="ECO:0008006" key="3">
    <source>
        <dbReference type="Google" id="ProtNLM"/>
    </source>
</evidence>
<accession>A0AAE1BQ31</accession>